<keyword evidence="2" id="KW-1185">Reference proteome</keyword>
<proteinExistence type="predicted"/>
<protein>
    <recommendedName>
        <fullName evidence="3">Protoporphyrinogen oxidase</fullName>
    </recommendedName>
</protein>
<dbReference type="Proteomes" id="UP000586095">
    <property type="component" value="Unassembled WGS sequence"/>
</dbReference>
<name>A0A852RN07_9MICO</name>
<dbReference type="RefSeq" id="WP_185987764.1">
    <property type="nucleotide sequence ID" value="NZ_BAAALZ010000001.1"/>
</dbReference>
<dbReference type="InterPro" id="IPR036188">
    <property type="entry name" value="FAD/NAD-bd_sf"/>
</dbReference>
<dbReference type="AlphaFoldDB" id="A0A852RN07"/>
<gene>
    <name evidence="1" type="ORF">BJ960_002835</name>
</gene>
<evidence type="ECO:0000313" key="1">
    <source>
        <dbReference type="EMBL" id="NYD28032.1"/>
    </source>
</evidence>
<accession>A0A852RN07</accession>
<evidence type="ECO:0000313" key="2">
    <source>
        <dbReference type="Proteomes" id="UP000586095"/>
    </source>
</evidence>
<comment type="caution">
    <text evidence="1">The sequence shown here is derived from an EMBL/GenBank/DDBJ whole genome shotgun (WGS) entry which is preliminary data.</text>
</comment>
<dbReference type="SUPFAM" id="SSF51905">
    <property type="entry name" value="FAD/NAD(P)-binding domain"/>
    <property type="match status" value="1"/>
</dbReference>
<reference evidence="1 2" key="1">
    <citation type="submission" date="2020-07" db="EMBL/GenBank/DDBJ databases">
        <title>Sequencing the genomes of 1000 actinobacteria strains.</title>
        <authorList>
            <person name="Klenk H.-P."/>
        </authorList>
    </citation>
    <scope>NUCLEOTIDE SEQUENCE [LARGE SCALE GENOMIC DNA]</scope>
    <source>
        <strain evidence="1 2">DSM 17380</strain>
    </source>
</reference>
<sequence>MSQVLLLGGGISAFAAALDLAEVGVRVLIADPVVRLPQVPVRREGGEIAALLAEVAAPIAADGPDSPEAAPRPVRTADVLLRARGGWAPSPERSVWGIPPVPLAKSCMALLGTGGAFRAYLDRLKPVLTIGKEHNLGALVDSRLGRNVRDTLVEPFVVEGFGVPSHAAEVALVEAGLNEALTRAGSLSGAAELQFEEHAAREQVIEPAGGWDRFGELLVERLRLFGAEVFAGEVASCVLEPDGRWAVTDADGALQRFDALIGELENVEATASHAAQATPVAWPRDEQADADNTPLSLHARLAALRPELTRQYAEFGIQGVPADVADGSDALALIETGGGESWSARIVSNAGSEAVLRLAGPARPNGEIGQPPVPEALASLGVQQASGAIVTHVTVAAPFATDAARDRQREAREMIAREYPTLILAGEDVHGGALGAALAELRPAAVQLRRKLTGISE</sequence>
<evidence type="ECO:0008006" key="3">
    <source>
        <dbReference type="Google" id="ProtNLM"/>
    </source>
</evidence>
<dbReference type="EMBL" id="JACCBD010000001">
    <property type="protein sequence ID" value="NYD28032.1"/>
    <property type="molecule type" value="Genomic_DNA"/>
</dbReference>
<organism evidence="1 2">
    <name type="scientific">Leucobacter aridicollis</name>
    <dbReference type="NCBI Taxonomy" id="283878"/>
    <lineage>
        <taxon>Bacteria</taxon>
        <taxon>Bacillati</taxon>
        <taxon>Actinomycetota</taxon>
        <taxon>Actinomycetes</taxon>
        <taxon>Micrococcales</taxon>
        <taxon>Microbacteriaceae</taxon>
        <taxon>Leucobacter</taxon>
    </lineage>
</organism>